<evidence type="ECO:0000256" key="3">
    <source>
        <dbReference type="ARBA" id="ARBA00022692"/>
    </source>
</evidence>
<dbReference type="InterPro" id="IPR050352">
    <property type="entry name" value="ABCG_transporters"/>
</dbReference>
<evidence type="ECO:0000256" key="1">
    <source>
        <dbReference type="ARBA" id="ARBA00004141"/>
    </source>
</evidence>
<keyword evidence="6" id="KW-0067">ATP-binding</keyword>
<evidence type="ECO:0000256" key="4">
    <source>
        <dbReference type="ARBA" id="ARBA00022989"/>
    </source>
</evidence>
<reference evidence="6" key="1">
    <citation type="submission" date="2020-05" db="EMBL/GenBank/DDBJ databases">
        <title>Phylogenomic resolution of chytrid fungi.</title>
        <authorList>
            <person name="Stajich J.E."/>
            <person name="Amses K."/>
            <person name="Simmons R."/>
            <person name="Seto K."/>
            <person name="Myers J."/>
            <person name="Bonds A."/>
            <person name="Quandt C.A."/>
            <person name="Barry K."/>
            <person name="Liu P."/>
            <person name="Grigoriev I."/>
            <person name="Longcore J.E."/>
            <person name="James T.Y."/>
        </authorList>
    </citation>
    <scope>NUCLEOTIDE SEQUENCE</scope>
    <source>
        <strain evidence="6">PLAUS21</strain>
    </source>
</reference>
<dbReference type="EMBL" id="JADGKB010000134">
    <property type="protein sequence ID" value="KAJ3252658.1"/>
    <property type="molecule type" value="Genomic_DNA"/>
</dbReference>
<name>A0AAD5UBE0_9FUNG</name>
<accession>A0AAD5UBE0</accession>
<dbReference type="Gene3D" id="3.40.50.300">
    <property type="entry name" value="P-loop containing nucleotide triphosphate hydrolases"/>
    <property type="match status" value="1"/>
</dbReference>
<keyword evidence="5" id="KW-0472">Membrane</keyword>
<dbReference type="GO" id="GO:0042626">
    <property type="term" value="F:ATPase-coupled transmembrane transporter activity"/>
    <property type="evidence" value="ECO:0007669"/>
    <property type="project" value="TreeGrafter"/>
</dbReference>
<dbReference type="InterPro" id="IPR027417">
    <property type="entry name" value="P-loop_NTPase"/>
</dbReference>
<gene>
    <name evidence="6" type="primary">ABCG8</name>
    <name evidence="6" type="ORF">HK103_001361</name>
</gene>
<comment type="subcellular location">
    <subcellularLocation>
        <location evidence="1">Membrane</location>
        <topology evidence="1">Multi-pass membrane protein</topology>
    </subcellularLocation>
</comment>
<evidence type="ECO:0000313" key="6">
    <source>
        <dbReference type="EMBL" id="KAJ3252658.1"/>
    </source>
</evidence>
<evidence type="ECO:0000313" key="7">
    <source>
        <dbReference type="Proteomes" id="UP001210925"/>
    </source>
</evidence>
<protein>
    <submittedName>
        <fullName evidence="6">ATP-binding cassette sub- G member 8</fullName>
    </submittedName>
</protein>
<keyword evidence="3" id="KW-0812">Transmembrane</keyword>
<dbReference type="GO" id="GO:0005524">
    <property type="term" value="F:ATP binding"/>
    <property type="evidence" value="ECO:0007669"/>
    <property type="project" value="UniProtKB-KW"/>
</dbReference>
<dbReference type="GO" id="GO:0016020">
    <property type="term" value="C:membrane"/>
    <property type="evidence" value="ECO:0007669"/>
    <property type="project" value="UniProtKB-SubCell"/>
</dbReference>
<dbReference type="AlphaFoldDB" id="A0AAD5UBE0"/>
<evidence type="ECO:0000256" key="2">
    <source>
        <dbReference type="ARBA" id="ARBA00022448"/>
    </source>
</evidence>
<keyword evidence="6" id="KW-0547">Nucleotide-binding</keyword>
<dbReference type="SUPFAM" id="SSF52540">
    <property type="entry name" value="P-loop containing nucleoside triphosphate hydrolases"/>
    <property type="match status" value="1"/>
</dbReference>
<dbReference type="Proteomes" id="UP001210925">
    <property type="component" value="Unassembled WGS sequence"/>
</dbReference>
<organism evidence="6 7">
    <name type="scientific">Boothiomyces macroporosus</name>
    <dbReference type="NCBI Taxonomy" id="261099"/>
    <lineage>
        <taxon>Eukaryota</taxon>
        <taxon>Fungi</taxon>
        <taxon>Fungi incertae sedis</taxon>
        <taxon>Chytridiomycota</taxon>
        <taxon>Chytridiomycota incertae sedis</taxon>
        <taxon>Chytridiomycetes</taxon>
        <taxon>Rhizophydiales</taxon>
        <taxon>Terramycetaceae</taxon>
        <taxon>Boothiomyces</taxon>
    </lineage>
</organism>
<keyword evidence="7" id="KW-1185">Reference proteome</keyword>
<proteinExistence type="predicted"/>
<sequence length="356" mass="39773">MAVKCVACRTYAVLGDFSEFNETTLKGTLNNHQLTRKDYALVQDDLLQDDCTVLDTLMFAANLKYPCSLSVQQKRKAVEALCYKLDLTPSDKIKDIHNRKHVMLAQELLTNPEVLVLQLEKGDKELLAVIGDLVKTELKTALVSLEPSCGHFLEYMDSVIVVGKGTIIWQGTVSDAVSHFTALGYPRPAYTNHIEYLSALVLKKGRESDKDTTDRITYLANEYKAIRTECKPPGTDQAYVHPSLLLSVLFFITVNNNGVQSALAYYIYRSGRINKFMSIFQPVLAASVLFAPTIPNNLPIQLSLIVSNLCILLIQNLQVLSVSYCLEPIFGQNATLGIIFMSFADYFFQTGLQHQI</sequence>
<keyword evidence="4" id="KW-1133">Transmembrane helix</keyword>
<comment type="caution">
    <text evidence="6">The sequence shown here is derived from an EMBL/GenBank/DDBJ whole genome shotgun (WGS) entry which is preliminary data.</text>
</comment>
<evidence type="ECO:0000256" key="5">
    <source>
        <dbReference type="ARBA" id="ARBA00023136"/>
    </source>
</evidence>
<dbReference type="PANTHER" id="PTHR48041:SF139">
    <property type="entry name" value="PROTEIN SCARLET"/>
    <property type="match status" value="1"/>
</dbReference>
<keyword evidence="2" id="KW-0813">Transport</keyword>
<dbReference type="PANTHER" id="PTHR48041">
    <property type="entry name" value="ABC TRANSPORTER G FAMILY MEMBER 28"/>
    <property type="match status" value="1"/>
</dbReference>